<proteinExistence type="predicted"/>
<name>A0A397SM98_9GLOM</name>
<comment type="caution">
    <text evidence="1">The sequence shown here is derived from an EMBL/GenBank/DDBJ whole genome shotgun (WGS) entry which is preliminary data.</text>
</comment>
<dbReference type="OrthoDB" id="2350806at2759"/>
<organism evidence="1 2">
    <name type="scientific">Glomus cerebriforme</name>
    <dbReference type="NCBI Taxonomy" id="658196"/>
    <lineage>
        <taxon>Eukaryota</taxon>
        <taxon>Fungi</taxon>
        <taxon>Fungi incertae sedis</taxon>
        <taxon>Mucoromycota</taxon>
        <taxon>Glomeromycotina</taxon>
        <taxon>Glomeromycetes</taxon>
        <taxon>Glomerales</taxon>
        <taxon>Glomeraceae</taxon>
        <taxon>Glomus</taxon>
    </lineage>
</organism>
<protein>
    <recommendedName>
        <fullName evidence="3">F-box domain-containing protein</fullName>
    </recommendedName>
</protein>
<dbReference type="SUPFAM" id="SSF52047">
    <property type="entry name" value="RNI-like"/>
    <property type="match status" value="1"/>
</dbReference>
<sequence>MTSQRLNDDCIYYVIKFLQYNHSNPFNYLLVNRFWCKVTVPLLYENPFSNLKDKSKILIVKTFLLCLNEEERTYLTNQDSICKVRKFFQNNPLRPIFEYPKYIKHLPKILIYNAVDQWYRQQKINTCIPLKIAFYHMFLRQSNYIRNLEIFSDIFDGNIFDLHFINTFIFNISNLTNLQLYYHNNNREIFSEFLQVFAKNCKNLSQLSFEQFGPYDHLNEISLIIKEQSRLKEFDYHIFTIDKPTSDIIFTSLEYQKDSLVSLKLYNITFQESILQSIIKLHHLKSLEIDIPYDMTLELCGIFEFALFKLQILSIRNKFCKEIIISQIIKFLGITLQMLKVKYVNMEIMEKIVQYCLELKTLDFEFSNKNLTILPCLKILKIKNLNLHLFTTLDNEELFFLELAKNLSETTTNISFITLKVIDKHNLLIFLNNCHKYIISLNLKCKCNLGHFKVILNYIKKNNDNNLKYLRIYDLDKIQNSKELILLHQIKKKGVNLVEFVDNYKENDYSYSD</sequence>
<evidence type="ECO:0008006" key="3">
    <source>
        <dbReference type="Google" id="ProtNLM"/>
    </source>
</evidence>
<reference evidence="1 2" key="1">
    <citation type="submission" date="2018-06" db="EMBL/GenBank/DDBJ databases">
        <title>Comparative genomics reveals the genomic features of Rhizophagus irregularis, R. cerebriforme, R. diaphanum and Gigaspora rosea, and their symbiotic lifestyle signature.</title>
        <authorList>
            <person name="Morin E."/>
            <person name="San Clemente H."/>
            <person name="Chen E.C.H."/>
            <person name="De La Providencia I."/>
            <person name="Hainaut M."/>
            <person name="Kuo A."/>
            <person name="Kohler A."/>
            <person name="Murat C."/>
            <person name="Tang N."/>
            <person name="Roy S."/>
            <person name="Loubradou J."/>
            <person name="Henrissat B."/>
            <person name="Grigoriev I.V."/>
            <person name="Corradi N."/>
            <person name="Roux C."/>
            <person name="Martin F.M."/>
        </authorList>
    </citation>
    <scope>NUCLEOTIDE SEQUENCE [LARGE SCALE GENOMIC DNA]</scope>
    <source>
        <strain evidence="1 2">DAOM 227022</strain>
    </source>
</reference>
<evidence type="ECO:0000313" key="1">
    <source>
        <dbReference type="EMBL" id="RIA87158.1"/>
    </source>
</evidence>
<dbReference type="Proteomes" id="UP000265703">
    <property type="component" value="Unassembled WGS sequence"/>
</dbReference>
<dbReference type="EMBL" id="QKYT01000323">
    <property type="protein sequence ID" value="RIA87158.1"/>
    <property type="molecule type" value="Genomic_DNA"/>
</dbReference>
<dbReference type="AlphaFoldDB" id="A0A397SM98"/>
<evidence type="ECO:0000313" key="2">
    <source>
        <dbReference type="Proteomes" id="UP000265703"/>
    </source>
</evidence>
<gene>
    <name evidence="1" type="ORF">C1645_828178</name>
</gene>
<keyword evidence="2" id="KW-1185">Reference proteome</keyword>
<accession>A0A397SM98</accession>
<dbReference type="STRING" id="658196.A0A397SM98"/>